<sequence length="91" mass="10281">MRRVFAVVYAVRSVETCRGQLRASAGLTALTNPLISFIKHHLGAGPEADDAESLRLELSHLQQKYDQVMEENKELRNRLLQYEPAQDVGTE</sequence>
<dbReference type="PANTHER" id="PTHR13168">
    <property type="entry name" value="ASSOCIATE OF C-MYC AMY-1"/>
    <property type="match status" value="1"/>
</dbReference>
<comment type="caution">
    <text evidence="6">The sequence shown here is derived from an EMBL/GenBank/DDBJ whole genome shotgun (WGS) entry which is preliminary data.</text>
</comment>
<dbReference type="AlphaFoldDB" id="A0A498M801"/>
<evidence type="ECO:0000256" key="3">
    <source>
        <dbReference type="ARBA" id="ARBA00023242"/>
    </source>
</evidence>
<dbReference type="Proteomes" id="UP000290572">
    <property type="component" value="Unassembled WGS sequence"/>
</dbReference>
<dbReference type="PANTHER" id="PTHR13168:SF0">
    <property type="entry name" value="C-MYC-BINDING PROTEIN"/>
    <property type="match status" value="1"/>
</dbReference>
<accession>A0A498M801</accession>
<dbReference type="Gene3D" id="6.10.250.1060">
    <property type="match status" value="1"/>
</dbReference>
<name>A0A498M801_LABRO</name>
<evidence type="ECO:0000313" key="6">
    <source>
        <dbReference type="EMBL" id="RXN15586.1"/>
    </source>
</evidence>
<dbReference type="EMBL" id="QBIY01012841">
    <property type="protein sequence ID" value="RXN15586.1"/>
    <property type="molecule type" value="Genomic_DNA"/>
</dbReference>
<proteinExistence type="inferred from homology"/>
<gene>
    <name evidence="5" type="ORF">ROHU_009712</name>
    <name evidence="6" type="ORF">ROHU_027995</name>
</gene>
<evidence type="ECO:0000256" key="4">
    <source>
        <dbReference type="SAM" id="Coils"/>
    </source>
</evidence>
<keyword evidence="7" id="KW-1185">Reference proteome</keyword>
<organism evidence="6 7">
    <name type="scientific">Labeo rohita</name>
    <name type="common">Indian major carp</name>
    <name type="synonym">Cyprinus rohita</name>
    <dbReference type="NCBI Taxonomy" id="84645"/>
    <lineage>
        <taxon>Eukaryota</taxon>
        <taxon>Metazoa</taxon>
        <taxon>Chordata</taxon>
        <taxon>Craniata</taxon>
        <taxon>Vertebrata</taxon>
        <taxon>Euteleostomi</taxon>
        <taxon>Actinopterygii</taxon>
        <taxon>Neopterygii</taxon>
        <taxon>Teleostei</taxon>
        <taxon>Ostariophysi</taxon>
        <taxon>Cypriniformes</taxon>
        <taxon>Cyprinidae</taxon>
        <taxon>Labeoninae</taxon>
        <taxon>Labeonini</taxon>
        <taxon>Labeo</taxon>
    </lineage>
</organism>
<reference evidence="6 7" key="1">
    <citation type="submission" date="2018-03" db="EMBL/GenBank/DDBJ databases">
        <title>Draft genome sequence of Rohu Carp (Labeo rohita).</title>
        <authorList>
            <person name="Das P."/>
            <person name="Kushwaha B."/>
            <person name="Joshi C.G."/>
            <person name="Kumar D."/>
            <person name="Nagpure N.S."/>
            <person name="Sahoo L."/>
            <person name="Das S.P."/>
            <person name="Bit A."/>
            <person name="Patnaik S."/>
            <person name="Meher P.K."/>
            <person name="Jayasankar P."/>
            <person name="Koringa P.G."/>
            <person name="Patel N.V."/>
            <person name="Hinsu A.T."/>
            <person name="Kumar R."/>
            <person name="Pandey M."/>
            <person name="Agarwal S."/>
            <person name="Srivastava S."/>
            <person name="Singh M."/>
            <person name="Iquebal M.A."/>
            <person name="Jaiswal S."/>
            <person name="Angadi U.B."/>
            <person name="Kumar N."/>
            <person name="Raza M."/>
            <person name="Shah T.M."/>
            <person name="Rai A."/>
            <person name="Jena J.K."/>
        </authorList>
    </citation>
    <scope>NUCLEOTIDE SEQUENCE [LARGE SCALE GENOMIC DNA]</scope>
    <source>
        <strain evidence="6">DASCIFA01</strain>
        <tissue evidence="6">Testis</tissue>
    </source>
</reference>
<dbReference type="GO" id="GO:0003713">
    <property type="term" value="F:transcription coactivator activity"/>
    <property type="evidence" value="ECO:0007669"/>
    <property type="project" value="InterPro"/>
</dbReference>
<dbReference type="InterPro" id="IPR026060">
    <property type="entry name" value="AMY1"/>
</dbReference>
<evidence type="ECO:0000256" key="1">
    <source>
        <dbReference type="ARBA" id="ARBA00004123"/>
    </source>
</evidence>
<dbReference type="GO" id="GO:0005634">
    <property type="term" value="C:nucleus"/>
    <property type="evidence" value="ECO:0007669"/>
    <property type="project" value="UniProtKB-SubCell"/>
</dbReference>
<dbReference type="EMBL" id="QBIY01012982">
    <property type="protein sequence ID" value="RXN13447.1"/>
    <property type="molecule type" value="Genomic_DNA"/>
</dbReference>
<evidence type="ECO:0000313" key="5">
    <source>
        <dbReference type="EMBL" id="RXN13447.1"/>
    </source>
</evidence>
<comment type="subcellular location">
    <subcellularLocation>
        <location evidence="1">Nucleus</location>
    </subcellularLocation>
</comment>
<comment type="similarity">
    <text evidence="2">Belongs to the AMY1 family.</text>
</comment>
<evidence type="ECO:0000313" key="7">
    <source>
        <dbReference type="Proteomes" id="UP000290572"/>
    </source>
</evidence>
<keyword evidence="3" id="KW-0539">Nucleus</keyword>
<protein>
    <submittedName>
        <fullName evidence="6">c-Myc-binding-like protein</fullName>
    </submittedName>
</protein>
<keyword evidence="4" id="KW-0175">Coiled coil</keyword>
<feature type="coiled-coil region" evidence="4">
    <location>
        <begin position="51"/>
        <end position="78"/>
    </location>
</feature>
<dbReference type="CDD" id="cd21937">
    <property type="entry name" value="ZIP_MycBP-like"/>
    <property type="match status" value="1"/>
</dbReference>
<evidence type="ECO:0000256" key="2">
    <source>
        <dbReference type="ARBA" id="ARBA00009389"/>
    </source>
</evidence>
<dbReference type="STRING" id="84645.A0A498M801"/>